<evidence type="ECO:0000313" key="4">
    <source>
        <dbReference type="Proteomes" id="UP000481861"/>
    </source>
</evidence>
<keyword evidence="2" id="KW-0732">Signal</keyword>
<evidence type="ECO:0000256" key="2">
    <source>
        <dbReference type="SAM" id="SignalP"/>
    </source>
</evidence>
<dbReference type="GO" id="GO:0031505">
    <property type="term" value="P:fungal-type cell wall organization"/>
    <property type="evidence" value="ECO:0007669"/>
    <property type="project" value="InterPro"/>
</dbReference>
<dbReference type="PANTHER" id="PTHR35523">
    <property type="entry name" value="CELL WALL PROTEIN SED1"/>
    <property type="match status" value="1"/>
</dbReference>
<keyword evidence="4" id="KW-1185">Reference proteome</keyword>
<gene>
    <name evidence="3" type="ORF">BDV95DRAFT_589102</name>
</gene>
<feature type="region of interest" description="Disordered" evidence="1">
    <location>
        <begin position="102"/>
        <end position="149"/>
    </location>
</feature>
<feature type="compositionally biased region" description="Low complexity" evidence="1">
    <location>
        <begin position="117"/>
        <end position="143"/>
    </location>
</feature>
<reference evidence="3 4" key="1">
    <citation type="submission" date="2020-01" db="EMBL/GenBank/DDBJ databases">
        <authorList>
            <consortium name="DOE Joint Genome Institute"/>
            <person name="Haridas S."/>
            <person name="Albert R."/>
            <person name="Binder M."/>
            <person name="Bloem J."/>
            <person name="Labutti K."/>
            <person name="Salamov A."/>
            <person name="Andreopoulos B."/>
            <person name="Baker S.E."/>
            <person name="Barry K."/>
            <person name="Bills G."/>
            <person name="Bluhm B.H."/>
            <person name="Cannon C."/>
            <person name="Castanera R."/>
            <person name="Culley D.E."/>
            <person name="Daum C."/>
            <person name="Ezra D."/>
            <person name="Gonzalez J.B."/>
            <person name="Henrissat B."/>
            <person name="Kuo A."/>
            <person name="Liang C."/>
            <person name="Lipzen A."/>
            <person name="Lutzoni F."/>
            <person name="Magnuson J."/>
            <person name="Mondo S."/>
            <person name="Nolan M."/>
            <person name="Ohm R."/>
            <person name="Pangilinan J."/>
            <person name="Park H.-J.H."/>
            <person name="Ramirez L."/>
            <person name="Alfaro M."/>
            <person name="Sun H."/>
            <person name="Tritt A."/>
            <person name="Yoshinaga Y."/>
            <person name="Zwiers L.-H.L."/>
            <person name="Turgeon B.G."/>
            <person name="Goodwin S.B."/>
            <person name="Spatafora J.W."/>
            <person name="Crous P.W."/>
            <person name="Grigoriev I.V."/>
        </authorList>
    </citation>
    <scope>NUCLEOTIDE SEQUENCE [LARGE SCALE GENOMIC DNA]</scope>
    <source>
        <strain evidence="3 4">CBS 611.86</strain>
    </source>
</reference>
<feature type="chain" id="PRO_5029006035" evidence="2">
    <location>
        <begin position="17"/>
        <end position="173"/>
    </location>
</feature>
<dbReference type="AlphaFoldDB" id="A0A7C8IF68"/>
<dbReference type="PANTHER" id="PTHR35523:SF1">
    <property type="entry name" value="CELL WALL PROTEIN SED1"/>
    <property type="match status" value="1"/>
</dbReference>
<dbReference type="GO" id="GO:0009277">
    <property type="term" value="C:fungal-type cell wall"/>
    <property type="evidence" value="ECO:0007669"/>
    <property type="project" value="TreeGrafter"/>
</dbReference>
<evidence type="ECO:0000256" key="1">
    <source>
        <dbReference type="SAM" id="MobiDB-lite"/>
    </source>
</evidence>
<protein>
    <submittedName>
        <fullName evidence="3">Uncharacterized protein</fullName>
    </submittedName>
</protein>
<name>A0A7C8IF68_9PLEO</name>
<feature type="signal peptide" evidence="2">
    <location>
        <begin position="1"/>
        <end position="16"/>
    </location>
</feature>
<dbReference type="Proteomes" id="UP000481861">
    <property type="component" value="Unassembled WGS sequence"/>
</dbReference>
<proteinExistence type="predicted"/>
<comment type="caution">
    <text evidence="3">The sequence shown here is derived from an EMBL/GenBank/DDBJ whole genome shotgun (WGS) entry which is preliminary data.</text>
</comment>
<dbReference type="GO" id="GO:0005199">
    <property type="term" value="F:structural constituent of cell wall"/>
    <property type="evidence" value="ECO:0007669"/>
    <property type="project" value="InterPro"/>
</dbReference>
<evidence type="ECO:0000313" key="3">
    <source>
        <dbReference type="EMBL" id="KAF2878129.1"/>
    </source>
</evidence>
<dbReference type="EMBL" id="JAADJZ010000001">
    <property type="protein sequence ID" value="KAF2878129.1"/>
    <property type="molecule type" value="Genomic_DNA"/>
</dbReference>
<organism evidence="3 4">
    <name type="scientific">Massariosphaeria phaeospora</name>
    <dbReference type="NCBI Taxonomy" id="100035"/>
    <lineage>
        <taxon>Eukaryota</taxon>
        <taxon>Fungi</taxon>
        <taxon>Dikarya</taxon>
        <taxon>Ascomycota</taxon>
        <taxon>Pezizomycotina</taxon>
        <taxon>Dothideomycetes</taxon>
        <taxon>Pleosporomycetidae</taxon>
        <taxon>Pleosporales</taxon>
        <taxon>Pleosporales incertae sedis</taxon>
        <taxon>Massariosphaeria</taxon>
    </lineage>
</organism>
<sequence>MHSAVIFAGLVAAANAYAYNTTIPEAPVYTTKVVVDYTTVCPGPTEIPINGITYTVTTSTTLVVTDCHCTITEVVPPPPAETPIYSSGVEIPVETPVVPSVPAHETPAVPSPPAPVYPSGNGTVPTAPAAPTGTAPGAPGASPTAPPEFEGAAAATKAGLGLIGLAGALVAFL</sequence>
<dbReference type="InterPro" id="IPR038843">
    <property type="entry name" value="Sed1/Spi1"/>
</dbReference>
<accession>A0A7C8IF68</accession>